<accession>A0A6J6JXS7</accession>
<evidence type="ECO:0000313" key="1">
    <source>
        <dbReference type="EMBL" id="CAB4642197.1"/>
    </source>
</evidence>
<dbReference type="AlphaFoldDB" id="A0A6J6JXS7"/>
<reference evidence="1" key="1">
    <citation type="submission" date="2020-05" db="EMBL/GenBank/DDBJ databases">
        <authorList>
            <person name="Chiriac C."/>
            <person name="Salcher M."/>
            <person name="Ghai R."/>
            <person name="Kavagutti S V."/>
        </authorList>
    </citation>
    <scope>NUCLEOTIDE SEQUENCE</scope>
</reference>
<sequence length="29" mass="3229">MDQEHEPRAPFLAMPERGPKLAAALPLEL</sequence>
<gene>
    <name evidence="1" type="ORF">UFOPK2086_01093</name>
</gene>
<organism evidence="1">
    <name type="scientific">freshwater metagenome</name>
    <dbReference type="NCBI Taxonomy" id="449393"/>
    <lineage>
        <taxon>unclassified sequences</taxon>
        <taxon>metagenomes</taxon>
        <taxon>ecological metagenomes</taxon>
    </lineage>
</organism>
<name>A0A6J6JXS7_9ZZZZ</name>
<dbReference type="EMBL" id="CAEZVQ010000173">
    <property type="protein sequence ID" value="CAB4642197.1"/>
    <property type="molecule type" value="Genomic_DNA"/>
</dbReference>
<protein>
    <submittedName>
        <fullName evidence="1">Unannotated protein</fullName>
    </submittedName>
</protein>
<proteinExistence type="predicted"/>